<evidence type="ECO:0000313" key="2">
    <source>
        <dbReference type="Proteomes" id="UP000823388"/>
    </source>
</evidence>
<keyword evidence="2" id="KW-1185">Reference proteome</keyword>
<accession>A0A8T0UXV8</accession>
<evidence type="ECO:0000313" key="1">
    <source>
        <dbReference type="EMBL" id="KAG2629151.1"/>
    </source>
</evidence>
<proteinExistence type="predicted"/>
<sequence>MEGIGKGKKLVETAPRWTAAARLPSVVRRASGFAAWRPYPRSHRRMRRRFIAAFAQQANSPRAAVTCGLLPLVHRGRRPDPHQQYICCFAICRLEIGSLNCLTLKLTYLLELNGSTKQTGLFPWVLGLI</sequence>
<gene>
    <name evidence="1" type="ORF">PVAP13_3KG406401</name>
</gene>
<dbReference type="AlphaFoldDB" id="A0A8T0UXV8"/>
<protein>
    <submittedName>
        <fullName evidence="1">Uncharacterized protein</fullName>
    </submittedName>
</protein>
<reference evidence="1" key="1">
    <citation type="submission" date="2020-05" db="EMBL/GenBank/DDBJ databases">
        <title>WGS assembly of Panicum virgatum.</title>
        <authorList>
            <person name="Lovell J.T."/>
            <person name="Jenkins J."/>
            <person name="Shu S."/>
            <person name="Juenger T.E."/>
            <person name="Schmutz J."/>
        </authorList>
    </citation>
    <scope>NUCLEOTIDE SEQUENCE</scope>
    <source>
        <strain evidence="1">AP13</strain>
    </source>
</reference>
<name>A0A8T0UXV8_PANVG</name>
<dbReference type="Proteomes" id="UP000823388">
    <property type="component" value="Chromosome 3K"/>
</dbReference>
<dbReference type="EMBL" id="CM029041">
    <property type="protein sequence ID" value="KAG2629151.1"/>
    <property type="molecule type" value="Genomic_DNA"/>
</dbReference>
<comment type="caution">
    <text evidence="1">The sequence shown here is derived from an EMBL/GenBank/DDBJ whole genome shotgun (WGS) entry which is preliminary data.</text>
</comment>
<organism evidence="1 2">
    <name type="scientific">Panicum virgatum</name>
    <name type="common">Blackwell switchgrass</name>
    <dbReference type="NCBI Taxonomy" id="38727"/>
    <lineage>
        <taxon>Eukaryota</taxon>
        <taxon>Viridiplantae</taxon>
        <taxon>Streptophyta</taxon>
        <taxon>Embryophyta</taxon>
        <taxon>Tracheophyta</taxon>
        <taxon>Spermatophyta</taxon>
        <taxon>Magnoliopsida</taxon>
        <taxon>Liliopsida</taxon>
        <taxon>Poales</taxon>
        <taxon>Poaceae</taxon>
        <taxon>PACMAD clade</taxon>
        <taxon>Panicoideae</taxon>
        <taxon>Panicodae</taxon>
        <taxon>Paniceae</taxon>
        <taxon>Panicinae</taxon>
        <taxon>Panicum</taxon>
        <taxon>Panicum sect. Hiantes</taxon>
    </lineage>
</organism>